<dbReference type="Proteomes" id="UP000476064">
    <property type="component" value="Chromosome"/>
</dbReference>
<feature type="transmembrane region" description="Helical" evidence="7">
    <location>
        <begin position="279"/>
        <end position="300"/>
    </location>
</feature>
<dbReference type="PROSITE" id="PS50928">
    <property type="entry name" value="ABC_TM1"/>
    <property type="match status" value="1"/>
</dbReference>
<dbReference type="SUPFAM" id="SSF160964">
    <property type="entry name" value="MalF N-terminal region-like"/>
    <property type="match status" value="1"/>
</dbReference>
<dbReference type="EMBL" id="CP048209">
    <property type="protein sequence ID" value="QHT59430.1"/>
    <property type="molecule type" value="Genomic_DNA"/>
</dbReference>
<dbReference type="Gene3D" id="1.10.3720.10">
    <property type="entry name" value="MetI-like"/>
    <property type="match status" value="1"/>
</dbReference>
<gene>
    <name evidence="9" type="ORF">GXP70_05220</name>
</gene>
<keyword evidence="4 7" id="KW-0812">Transmembrane</keyword>
<evidence type="ECO:0000259" key="8">
    <source>
        <dbReference type="PROSITE" id="PS50928"/>
    </source>
</evidence>
<dbReference type="SUPFAM" id="SSF161098">
    <property type="entry name" value="MetI-like"/>
    <property type="match status" value="1"/>
</dbReference>
<feature type="transmembrane region" description="Helical" evidence="7">
    <location>
        <begin position="78"/>
        <end position="99"/>
    </location>
</feature>
<keyword evidence="3" id="KW-1003">Cell membrane</keyword>
<feature type="transmembrane region" description="Helical" evidence="7">
    <location>
        <begin position="163"/>
        <end position="181"/>
    </location>
</feature>
<protein>
    <submittedName>
        <fullName evidence="9">Sugar ABC transporter permease</fullName>
    </submittedName>
</protein>
<comment type="similarity">
    <text evidence="7">Belongs to the binding-protein-dependent transport system permease family.</text>
</comment>
<evidence type="ECO:0000313" key="9">
    <source>
        <dbReference type="EMBL" id="QHT59430.1"/>
    </source>
</evidence>
<keyword evidence="2 7" id="KW-0813">Transport</keyword>
<dbReference type="CDD" id="cd06261">
    <property type="entry name" value="TM_PBP2"/>
    <property type="match status" value="1"/>
</dbReference>
<evidence type="ECO:0000256" key="2">
    <source>
        <dbReference type="ARBA" id="ARBA00022448"/>
    </source>
</evidence>
<reference evidence="9 10" key="1">
    <citation type="submission" date="2020-01" db="EMBL/GenBank/DDBJ databases">
        <title>Paenibacillus sp. nov., isolated from tomato rhizosphere.</title>
        <authorList>
            <person name="Weon H.-Y."/>
            <person name="Lee S.A."/>
        </authorList>
    </citation>
    <scope>NUCLEOTIDE SEQUENCE [LARGE SCALE GENOMIC DNA]</scope>
    <source>
        <strain evidence="9 10">12200R-189</strain>
    </source>
</reference>
<evidence type="ECO:0000256" key="1">
    <source>
        <dbReference type="ARBA" id="ARBA00004651"/>
    </source>
</evidence>
<comment type="subcellular location">
    <subcellularLocation>
        <location evidence="1 7">Cell membrane</location>
        <topology evidence="1 7">Multi-pass membrane protein</topology>
    </subcellularLocation>
</comment>
<feature type="transmembrane region" description="Helical" evidence="7">
    <location>
        <begin position="15"/>
        <end position="39"/>
    </location>
</feature>
<keyword evidence="5 7" id="KW-1133">Transmembrane helix</keyword>
<feature type="domain" description="ABC transmembrane type-1" evidence="8">
    <location>
        <begin position="74"/>
        <end position="292"/>
    </location>
</feature>
<feature type="transmembrane region" description="Helical" evidence="7">
    <location>
        <begin position="111"/>
        <end position="131"/>
    </location>
</feature>
<evidence type="ECO:0000256" key="4">
    <source>
        <dbReference type="ARBA" id="ARBA00022692"/>
    </source>
</evidence>
<sequence length="308" mass="35017">MARMGRMERKEARDFYILIFPWLIVFIFLGLYPLLYGLYLSFTNYMGFNIDHLKWIGMRNYRHVFTDSDAMYSLGRSFYVGSINVVVSTVVSFFIAVLLNQKFKGVGFFRALYYLPSILPITGIGLMWKYIFSTNGGLLNSFLELFGIHAVNWLGYDYATTSLFILLAWGCGGGIIIYLAGLKGIPNDLYEAAAIDGAGPLQRFRKVTVPLMTPVIFFNFVFAIIGSLQIFAQAQMLSPTASSGGLLSIPLRPNYLYLIHAFQQIFAFQRYGYGLAMLWVLFLLTIVLTLAVFGTSRYWVHYESNSER</sequence>
<evidence type="ECO:0000256" key="3">
    <source>
        <dbReference type="ARBA" id="ARBA00022475"/>
    </source>
</evidence>
<name>A0A6C0FYY9_9BACL</name>
<dbReference type="GO" id="GO:0055085">
    <property type="term" value="P:transmembrane transport"/>
    <property type="evidence" value="ECO:0007669"/>
    <property type="project" value="InterPro"/>
</dbReference>
<dbReference type="PANTHER" id="PTHR30193:SF1">
    <property type="entry name" value="ABC TRANSPORTER PERMEASE PROTEIN YESP-RELATED"/>
    <property type="match status" value="1"/>
</dbReference>
<keyword evidence="10" id="KW-1185">Reference proteome</keyword>
<evidence type="ECO:0000256" key="7">
    <source>
        <dbReference type="RuleBase" id="RU363032"/>
    </source>
</evidence>
<proteinExistence type="inferred from homology"/>
<dbReference type="InterPro" id="IPR035906">
    <property type="entry name" value="MetI-like_sf"/>
</dbReference>
<keyword evidence="6 7" id="KW-0472">Membrane</keyword>
<dbReference type="InterPro" id="IPR000515">
    <property type="entry name" value="MetI-like"/>
</dbReference>
<dbReference type="GO" id="GO:0005886">
    <property type="term" value="C:plasma membrane"/>
    <property type="evidence" value="ECO:0007669"/>
    <property type="project" value="UniProtKB-SubCell"/>
</dbReference>
<dbReference type="AlphaFoldDB" id="A0A6C0FYY9"/>
<dbReference type="PANTHER" id="PTHR30193">
    <property type="entry name" value="ABC TRANSPORTER PERMEASE PROTEIN"/>
    <property type="match status" value="1"/>
</dbReference>
<evidence type="ECO:0000256" key="5">
    <source>
        <dbReference type="ARBA" id="ARBA00022989"/>
    </source>
</evidence>
<accession>A0A6C0FYY9</accession>
<feature type="transmembrane region" description="Helical" evidence="7">
    <location>
        <begin position="211"/>
        <end position="234"/>
    </location>
</feature>
<evidence type="ECO:0000313" key="10">
    <source>
        <dbReference type="Proteomes" id="UP000476064"/>
    </source>
</evidence>
<dbReference type="InterPro" id="IPR051393">
    <property type="entry name" value="ABC_transporter_permease"/>
</dbReference>
<organism evidence="9 10">
    <name type="scientific">Paenibacillus lycopersici</name>
    <dbReference type="NCBI Taxonomy" id="2704462"/>
    <lineage>
        <taxon>Bacteria</taxon>
        <taxon>Bacillati</taxon>
        <taxon>Bacillota</taxon>
        <taxon>Bacilli</taxon>
        <taxon>Bacillales</taxon>
        <taxon>Paenibacillaceae</taxon>
        <taxon>Paenibacillus</taxon>
    </lineage>
</organism>
<dbReference type="RefSeq" id="WP_162355496.1">
    <property type="nucleotide sequence ID" value="NZ_CP048209.1"/>
</dbReference>
<dbReference type="Pfam" id="PF00528">
    <property type="entry name" value="BPD_transp_1"/>
    <property type="match status" value="1"/>
</dbReference>
<dbReference type="KEGG" id="plyc:GXP70_05220"/>
<evidence type="ECO:0000256" key="6">
    <source>
        <dbReference type="ARBA" id="ARBA00023136"/>
    </source>
</evidence>